<dbReference type="Pfam" id="PF08245">
    <property type="entry name" value="Mur_ligase_M"/>
    <property type="match status" value="1"/>
</dbReference>
<keyword evidence="7 9" id="KW-0573">Peptidoglycan synthesis</keyword>
<evidence type="ECO:0000256" key="7">
    <source>
        <dbReference type="ARBA" id="ARBA00022984"/>
    </source>
</evidence>
<dbReference type="PROSITE" id="PS01011">
    <property type="entry name" value="FOLYLPOLYGLU_SYNT_1"/>
    <property type="match status" value="1"/>
</dbReference>
<evidence type="ECO:0000256" key="2">
    <source>
        <dbReference type="ARBA" id="ARBA00022490"/>
    </source>
</evidence>
<dbReference type="Pfam" id="PF02875">
    <property type="entry name" value="Mur_ligase_C"/>
    <property type="match status" value="1"/>
</dbReference>
<keyword evidence="9" id="KW-0132">Cell division</keyword>
<dbReference type="Gene3D" id="3.90.190.20">
    <property type="entry name" value="Mur ligase, C-terminal domain"/>
    <property type="match status" value="1"/>
</dbReference>
<evidence type="ECO:0000256" key="6">
    <source>
        <dbReference type="ARBA" id="ARBA00022960"/>
    </source>
</evidence>
<dbReference type="InterPro" id="IPR013221">
    <property type="entry name" value="Mur_ligase_cen"/>
</dbReference>
<dbReference type="GO" id="GO:0004326">
    <property type="term" value="F:tetrahydrofolylpolyglutamate synthase activity"/>
    <property type="evidence" value="ECO:0007669"/>
    <property type="project" value="InterPro"/>
</dbReference>
<comment type="caution">
    <text evidence="12">The sequence shown here is derived from an EMBL/GenBank/DDBJ whole genome shotgun (WGS) entry which is preliminary data.</text>
</comment>
<evidence type="ECO:0000256" key="8">
    <source>
        <dbReference type="ARBA" id="ARBA00023316"/>
    </source>
</evidence>
<dbReference type="STRING" id="1798705.A2563_00445"/>
<reference evidence="12 13" key="1">
    <citation type="journal article" date="2016" name="Nat. Commun.">
        <title>Thousands of microbial genomes shed light on interconnected biogeochemical processes in an aquifer system.</title>
        <authorList>
            <person name="Anantharaman K."/>
            <person name="Brown C.T."/>
            <person name="Hug L.A."/>
            <person name="Sharon I."/>
            <person name="Castelle C.J."/>
            <person name="Probst A.J."/>
            <person name="Thomas B.C."/>
            <person name="Singh A."/>
            <person name="Wilkins M.J."/>
            <person name="Karaoz U."/>
            <person name="Brodie E.L."/>
            <person name="Williams K.H."/>
            <person name="Hubbard S.S."/>
            <person name="Banfield J.F."/>
        </authorList>
    </citation>
    <scope>NUCLEOTIDE SEQUENCE [LARGE SCALE GENOMIC DNA]</scope>
</reference>
<protein>
    <recommendedName>
        <fullName evidence="14">UDP-N-acetylmuramyl-tripeptide synthetase</fullName>
    </recommendedName>
</protein>
<dbReference type="SUPFAM" id="SSF53244">
    <property type="entry name" value="MurD-like peptide ligases, peptide-binding domain"/>
    <property type="match status" value="1"/>
</dbReference>
<evidence type="ECO:0000256" key="4">
    <source>
        <dbReference type="ARBA" id="ARBA00022741"/>
    </source>
</evidence>
<dbReference type="InterPro" id="IPR018109">
    <property type="entry name" value="Folylpolyglutamate_synth_CS"/>
</dbReference>
<dbReference type="SUPFAM" id="SSF53623">
    <property type="entry name" value="MurD-like peptide ligases, catalytic domain"/>
    <property type="match status" value="1"/>
</dbReference>
<feature type="domain" description="Mur ligase C-terminal" evidence="10">
    <location>
        <begin position="267"/>
        <end position="401"/>
    </location>
</feature>
<dbReference type="InterPro" id="IPR005761">
    <property type="entry name" value="UDP-N-AcMur-Glu-dNH2Pim_ligase"/>
</dbReference>
<evidence type="ECO:0000256" key="1">
    <source>
        <dbReference type="ARBA" id="ARBA00005898"/>
    </source>
</evidence>
<dbReference type="Proteomes" id="UP000176634">
    <property type="component" value="Unassembled WGS sequence"/>
</dbReference>
<dbReference type="GO" id="GO:0009252">
    <property type="term" value="P:peptidoglycan biosynthetic process"/>
    <property type="evidence" value="ECO:0007669"/>
    <property type="project" value="UniProtKB-UniPathway"/>
</dbReference>
<comment type="subcellular location">
    <subcellularLocation>
        <location evidence="9">Cytoplasm</location>
    </subcellularLocation>
</comment>
<feature type="domain" description="Mur ligase central" evidence="11">
    <location>
        <begin position="30"/>
        <end position="244"/>
    </location>
</feature>
<dbReference type="UniPathway" id="UPA00219"/>
<dbReference type="PANTHER" id="PTHR23135">
    <property type="entry name" value="MUR LIGASE FAMILY MEMBER"/>
    <property type="match status" value="1"/>
</dbReference>
<evidence type="ECO:0000259" key="10">
    <source>
        <dbReference type="Pfam" id="PF02875"/>
    </source>
</evidence>
<comment type="similarity">
    <text evidence="1">Belongs to the MurCDEF family. MurE subfamily.</text>
</comment>
<dbReference type="GO" id="GO:0071555">
    <property type="term" value="P:cell wall organization"/>
    <property type="evidence" value="ECO:0007669"/>
    <property type="project" value="UniProtKB-KW"/>
</dbReference>
<keyword evidence="6 9" id="KW-0133">Cell shape</keyword>
<dbReference type="NCBIfam" id="TIGR01085">
    <property type="entry name" value="murE"/>
    <property type="match status" value="1"/>
</dbReference>
<dbReference type="GO" id="GO:0008360">
    <property type="term" value="P:regulation of cell shape"/>
    <property type="evidence" value="ECO:0007669"/>
    <property type="project" value="UniProtKB-KW"/>
</dbReference>
<dbReference type="InterPro" id="IPR036615">
    <property type="entry name" value="Mur_ligase_C_dom_sf"/>
</dbReference>
<keyword evidence="5" id="KW-0067">ATP-binding</keyword>
<dbReference type="GO" id="GO:0005737">
    <property type="term" value="C:cytoplasm"/>
    <property type="evidence" value="ECO:0007669"/>
    <property type="project" value="UniProtKB-SubCell"/>
</dbReference>
<dbReference type="InterPro" id="IPR004101">
    <property type="entry name" value="Mur_ligase_C"/>
</dbReference>
<evidence type="ECO:0000259" key="11">
    <source>
        <dbReference type="Pfam" id="PF08245"/>
    </source>
</evidence>
<organism evidence="12 13">
    <name type="scientific">Candidatus Magasanikbacteria bacterium RIFOXYD1_FULL_40_23</name>
    <dbReference type="NCBI Taxonomy" id="1798705"/>
    <lineage>
        <taxon>Bacteria</taxon>
        <taxon>Candidatus Magasanikiibacteriota</taxon>
    </lineage>
</organism>
<evidence type="ECO:0008006" key="14">
    <source>
        <dbReference type="Google" id="ProtNLM"/>
    </source>
</evidence>
<keyword evidence="8 9" id="KW-0961">Cell wall biogenesis/degradation</keyword>
<dbReference type="PANTHER" id="PTHR23135:SF4">
    <property type="entry name" value="UDP-N-ACETYLMURAMOYL-L-ALANYL-D-GLUTAMATE--2,6-DIAMINOPIMELATE LIGASE MURE HOMOLOG, CHLOROPLASTIC"/>
    <property type="match status" value="1"/>
</dbReference>
<gene>
    <name evidence="12" type="ORF">A2563_00445</name>
</gene>
<sequence length="447" mass="49205">MFKKFIHLFLARAAYIWYGRPARDLIVVGVTGTKGKTTTCRLIASVLEQSGHKVGVLSTVEFQVGEKRWLNDKKMTMLGRGQIQSMLKDMVKAGCRYAVVETSSEGILQYRHYGLLYDIVVFTNLGTEHSERHGGFENLKRDKGKIFADLMKTKNKIFGEQPVSKVIVANIDDPNADYYLQFPADKKYSFSFKSPNTKEGIQNIAGKILSTDDSGLDFEADNFRFRLNILGEFNVNNALAAIAVGQSQNISKEKIAAGLSSVKLVEGRMELVNAGQDFKVIVDYAHEPMSLTELFQSLRHLIDDGRKIISVIGSDGGGRDKGKRAKMGEIAGRLTDFVVITDVNCYDEEPVEIAEMLAKGAREAGKKSGIDLFVEVDRREGIAKAISLATAGDVVVITAKGTEPFIAVYGGAKIPWDDRRVAKEILKELLSKNSASSESGDTVAWQG</sequence>
<name>A0A1F6P798_9BACT</name>
<accession>A0A1F6P798</accession>
<keyword evidence="3" id="KW-0436">Ligase</keyword>
<dbReference type="Gene3D" id="3.40.1190.10">
    <property type="entry name" value="Mur-like, catalytic domain"/>
    <property type="match status" value="1"/>
</dbReference>
<keyword evidence="2" id="KW-0963">Cytoplasm</keyword>
<evidence type="ECO:0000256" key="9">
    <source>
        <dbReference type="RuleBase" id="RU004135"/>
    </source>
</evidence>
<keyword evidence="4" id="KW-0547">Nucleotide-binding</keyword>
<keyword evidence="9" id="KW-0131">Cell cycle</keyword>
<dbReference type="AlphaFoldDB" id="A0A1F6P798"/>
<evidence type="ECO:0000256" key="3">
    <source>
        <dbReference type="ARBA" id="ARBA00022598"/>
    </source>
</evidence>
<dbReference type="EMBL" id="MFRA01000008">
    <property type="protein sequence ID" value="OGH92049.1"/>
    <property type="molecule type" value="Genomic_DNA"/>
</dbReference>
<dbReference type="GO" id="GO:0005524">
    <property type="term" value="F:ATP binding"/>
    <property type="evidence" value="ECO:0007669"/>
    <property type="project" value="UniProtKB-KW"/>
</dbReference>
<evidence type="ECO:0000313" key="12">
    <source>
        <dbReference type="EMBL" id="OGH92049.1"/>
    </source>
</evidence>
<evidence type="ECO:0000256" key="5">
    <source>
        <dbReference type="ARBA" id="ARBA00022840"/>
    </source>
</evidence>
<dbReference type="InterPro" id="IPR036565">
    <property type="entry name" value="Mur-like_cat_sf"/>
</dbReference>
<proteinExistence type="inferred from homology"/>
<comment type="pathway">
    <text evidence="9">Cell wall biogenesis; peptidoglycan biosynthesis.</text>
</comment>
<evidence type="ECO:0000313" key="13">
    <source>
        <dbReference type="Proteomes" id="UP000176634"/>
    </source>
</evidence>
<dbReference type="GO" id="GO:0051301">
    <property type="term" value="P:cell division"/>
    <property type="evidence" value="ECO:0007669"/>
    <property type="project" value="UniProtKB-KW"/>
</dbReference>